<dbReference type="AlphaFoldDB" id="A0A8J3DHP1"/>
<accession>A0A8J3DHP1</accession>
<sequence length="187" mass="20799">MSDSDNDFSDLSGQLLISHPSLLDPNFKHAVVLISAHTDDDGALGVIINRPLGVTLGEKNDDFTYSPLSDVPIYEGGPVQTDQVILAAWRWEQEARVFRLHFGLSEEAARELKLADEDAEIRAFLGYSGWTQGQMEHELAQNAWLVSPVTETLVEKATGEELWKIYLHRLQPELGFLADAPDDPSLN</sequence>
<evidence type="ECO:0000313" key="3">
    <source>
        <dbReference type="Proteomes" id="UP000642829"/>
    </source>
</evidence>
<dbReference type="PANTHER" id="PTHR30327:SF1">
    <property type="entry name" value="UPF0301 PROTEIN YQGE"/>
    <property type="match status" value="1"/>
</dbReference>
<dbReference type="Pfam" id="PF02622">
    <property type="entry name" value="DUF179"/>
    <property type="match status" value="1"/>
</dbReference>
<dbReference type="InterPro" id="IPR003774">
    <property type="entry name" value="AlgH-like"/>
</dbReference>
<evidence type="ECO:0000313" key="2">
    <source>
        <dbReference type="EMBL" id="GHB93974.1"/>
    </source>
</evidence>
<dbReference type="EMBL" id="BMXG01000003">
    <property type="protein sequence ID" value="GHB93974.1"/>
    <property type="molecule type" value="Genomic_DNA"/>
</dbReference>
<keyword evidence="3" id="KW-1185">Reference proteome</keyword>
<reference evidence="2" key="1">
    <citation type="journal article" date="2014" name="Int. J. Syst. Evol. Microbiol.">
        <title>Complete genome sequence of Corynebacterium casei LMG S-19264T (=DSM 44701T), isolated from a smear-ripened cheese.</title>
        <authorList>
            <consortium name="US DOE Joint Genome Institute (JGI-PGF)"/>
            <person name="Walter F."/>
            <person name="Albersmeier A."/>
            <person name="Kalinowski J."/>
            <person name="Ruckert C."/>
        </authorList>
    </citation>
    <scope>NUCLEOTIDE SEQUENCE</scope>
    <source>
        <strain evidence="2">KCTC 12870</strain>
    </source>
</reference>
<dbReference type="GO" id="GO:0005829">
    <property type="term" value="C:cytosol"/>
    <property type="evidence" value="ECO:0007669"/>
    <property type="project" value="TreeGrafter"/>
</dbReference>
<reference evidence="2" key="2">
    <citation type="submission" date="2020-09" db="EMBL/GenBank/DDBJ databases">
        <authorList>
            <person name="Sun Q."/>
            <person name="Kim S."/>
        </authorList>
    </citation>
    <scope>NUCLEOTIDE SEQUENCE</scope>
    <source>
        <strain evidence="2">KCTC 12870</strain>
    </source>
</reference>
<dbReference type="PANTHER" id="PTHR30327">
    <property type="entry name" value="UNCHARACTERIZED PROTEIN YQGE"/>
    <property type="match status" value="1"/>
</dbReference>
<dbReference type="SUPFAM" id="SSF143456">
    <property type="entry name" value="VC0467-like"/>
    <property type="match status" value="1"/>
</dbReference>
<proteinExistence type="inferred from homology"/>
<organism evidence="2 3">
    <name type="scientific">Cerasicoccus arenae</name>
    <dbReference type="NCBI Taxonomy" id="424488"/>
    <lineage>
        <taxon>Bacteria</taxon>
        <taxon>Pseudomonadati</taxon>
        <taxon>Verrucomicrobiota</taxon>
        <taxon>Opitutia</taxon>
        <taxon>Puniceicoccales</taxon>
        <taxon>Cerasicoccaceae</taxon>
        <taxon>Cerasicoccus</taxon>
    </lineage>
</organism>
<gene>
    <name evidence="2" type="ORF">GCM10007047_06990</name>
</gene>
<name>A0A8J3DHP1_9BACT</name>
<dbReference type="RefSeq" id="WP_189511899.1">
    <property type="nucleotide sequence ID" value="NZ_BMXG01000003.1"/>
</dbReference>
<dbReference type="Gene3D" id="3.40.1740.10">
    <property type="entry name" value="VC0467-like"/>
    <property type="match status" value="1"/>
</dbReference>
<comment type="similarity">
    <text evidence="1">Belongs to the UPF0301 (AlgH) family.</text>
</comment>
<dbReference type="Proteomes" id="UP000642829">
    <property type="component" value="Unassembled WGS sequence"/>
</dbReference>
<comment type="caution">
    <text evidence="2">The sequence shown here is derived from an EMBL/GenBank/DDBJ whole genome shotgun (WGS) entry which is preliminary data.</text>
</comment>
<evidence type="ECO:0000256" key="1">
    <source>
        <dbReference type="ARBA" id="ARBA00009600"/>
    </source>
</evidence>
<protein>
    <submittedName>
        <fullName evidence="2">UPF0301 protein</fullName>
    </submittedName>
</protein>